<dbReference type="InterPro" id="IPR047867">
    <property type="entry name" value="Ribosomal_uL22_bac/org-type"/>
</dbReference>
<gene>
    <name evidence="6" type="primary">MRPL22</name>
    <name evidence="6" type="ORF">E8E12_008368</name>
</gene>
<evidence type="ECO:0000256" key="3">
    <source>
        <dbReference type="ARBA" id="ARBA00023274"/>
    </source>
</evidence>
<dbReference type="OrthoDB" id="416470at2759"/>
<dbReference type="Gene3D" id="3.90.470.10">
    <property type="entry name" value="Ribosomal protein L22/L17"/>
    <property type="match status" value="1"/>
</dbReference>
<dbReference type="AlphaFoldDB" id="A0A9P4WTB0"/>
<reference evidence="6" key="1">
    <citation type="submission" date="2019-04" db="EMBL/GenBank/DDBJ databases">
        <title>Sequencing of skin fungus with MAO and IRED activity.</title>
        <authorList>
            <person name="Marsaioli A.J."/>
            <person name="Bonatto J.M.C."/>
            <person name="Reis Junior O."/>
        </authorList>
    </citation>
    <scope>NUCLEOTIDE SEQUENCE</scope>
    <source>
        <strain evidence="6">28M1</strain>
    </source>
</reference>
<evidence type="ECO:0000256" key="5">
    <source>
        <dbReference type="SAM" id="MobiDB-lite"/>
    </source>
</evidence>
<evidence type="ECO:0000256" key="4">
    <source>
        <dbReference type="RuleBase" id="RU004005"/>
    </source>
</evidence>
<comment type="similarity">
    <text evidence="1 4">Belongs to the universal ribosomal protein uL22 family.</text>
</comment>
<dbReference type="FunFam" id="3.90.470.10:FF:000017">
    <property type="entry name" value="54S ribosomal protein L22, mitochondrial"/>
    <property type="match status" value="1"/>
</dbReference>
<dbReference type="Pfam" id="PF00237">
    <property type="entry name" value="Ribosomal_L22"/>
    <property type="match status" value="2"/>
</dbReference>
<dbReference type="InterPro" id="IPR036394">
    <property type="entry name" value="Ribosomal_uL22_sf"/>
</dbReference>
<dbReference type="PANTHER" id="PTHR13501:SF10">
    <property type="entry name" value="LARGE RIBOSOMAL SUBUNIT PROTEIN UL22M"/>
    <property type="match status" value="1"/>
</dbReference>
<keyword evidence="7" id="KW-1185">Reference proteome</keyword>
<dbReference type="PROSITE" id="PS51257">
    <property type="entry name" value="PROKAR_LIPOPROTEIN"/>
    <property type="match status" value="1"/>
</dbReference>
<evidence type="ECO:0000313" key="6">
    <source>
        <dbReference type="EMBL" id="KAF3040737.1"/>
    </source>
</evidence>
<accession>A0A9P4WTB0</accession>
<feature type="region of interest" description="Disordered" evidence="5">
    <location>
        <begin position="62"/>
        <end position="89"/>
    </location>
</feature>
<protein>
    <submittedName>
        <fullName evidence="6">54S ribosomal protein L22, mitochondrial</fullName>
    </submittedName>
</protein>
<feature type="compositionally biased region" description="Polar residues" evidence="5">
    <location>
        <begin position="33"/>
        <end position="50"/>
    </location>
</feature>
<dbReference type="GO" id="GO:0006412">
    <property type="term" value="P:translation"/>
    <property type="evidence" value="ECO:0007669"/>
    <property type="project" value="InterPro"/>
</dbReference>
<dbReference type="GO" id="GO:0015934">
    <property type="term" value="C:large ribosomal subunit"/>
    <property type="evidence" value="ECO:0007669"/>
    <property type="project" value="InterPro"/>
</dbReference>
<comment type="caution">
    <text evidence="6">The sequence shown here is derived from an EMBL/GenBank/DDBJ whole genome shotgun (WGS) entry which is preliminary data.</text>
</comment>
<dbReference type="PANTHER" id="PTHR13501">
    <property type="entry name" value="CHLOROPLAST 50S RIBOSOMAL PROTEIN L22-RELATED"/>
    <property type="match status" value="1"/>
</dbReference>
<feature type="compositionally biased region" description="Low complexity" evidence="5">
    <location>
        <begin position="69"/>
        <end position="79"/>
    </location>
</feature>
<name>A0A9P4WTB0_9PLEO</name>
<sequence length="378" mass="42448">MSARIPSRRLGQSGQSLLILACRPRSTQWTAVPTLAQRNASTDSATSKDLSNPLLEKYLQQQEAERAAADAAQPAGQGKAPKKPTTTLRDGATYSVPSPLFNPERLIPGFRNNSPAEEKAALKAQAEQRRLAVQREEEKRLLSVNLDPDPAARRSLERRLVIKGVTKHGRMTKAAKIARTERTSLYKSHFLPTSVKKMQKILRQIAGKTVSEALVQLRFSPKKVARDIMKGLIIAQDEAIAGRGMGLGDKHALSKWIEQRNEVASTLAELDETTPKTKGATQVIELKDGKKKLVKDPTEIYIDQAWCGRGEAWKSPEFRARGRVNMLTHRTTSFSFLLKEEKTRMRISEEIKKKRANRKLWVALPDRPVTAQRQYCLW</sequence>
<evidence type="ECO:0000313" key="7">
    <source>
        <dbReference type="Proteomes" id="UP000758155"/>
    </source>
</evidence>
<dbReference type="Proteomes" id="UP000758155">
    <property type="component" value="Unassembled WGS sequence"/>
</dbReference>
<feature type="region of interest" description="Disordered" evidence="5">
    <location>
        <begin position="33"/>
        <end position="52"/>
    </location>
</feature>
<organism evidence="6 7">
    <name type="scientific">Didymella heteroderae</name>
    <dbReference type="NCBI Taxonomy" id="1769908"/>
    <lineage>
        <taxon>Eukaryota</taxon>
        <taxon>Fungi</taxon>
        <taxon>Dikarya</taxon>
        <taxon>Ascomycota</taxon>
        <taxon>Pezizomycotina</taxon>
        <taxon>Dothideomycetes</taxon>
        <taxon>Pleosporomycetidae</taxon>
        <taxon>Pleosporales</taxon>
        <taxon>Pleosporineae</taxon>
        <taxon>Didymellaceae</taxon>
        <taxon>Didymella</taxon>
    </lineage>
</organism>
<dbReference type="EMBL" id="SWKV01000024">
    <property type="protein sequence ID" value="KAF3040737.1"/>
    <property type="molecule type" value="Genomic_DNA"/>
</dbReference>
<dbReference type="SUPFAM" id="SSF54843">
    <property type="entry name" value="Ribosomal protein L22"/>
    <property type="match status" value="1"/>
</dbReference>
<evidence type="ECO:0000256" key="1">
    <source>
        <dbReference type="ARBA" id="ARBA00009451"/>
    </source>
</evidence>
<keyword evidence="2 4" id="KW-0689">Ribosomal protein</keyword>
<evidence type="ECO:0000256" key="2">
    <source>
        <dbReference type="ARBA" id="ARBA00022980"/>
    </source>
</evidence>
<dbReference type="InterPro" id="IPR001063">
    <property type="entry name" value="Ribosomal_uL22"/>
</dbReference>
<proteinExistence type="inferred from homology"/>
<keyword evidence="3 4" id="KW-0687">Ribonucleoprotein</keyword>
<dbReference type="GO" id="GO:0003735">
    <property type="term" value="F:structural constituent of ribosome"/>
    <property type="evidence" value="ECO:0007669"/>
    <property type="project" value="InterPro"/>
</dbReference>